<dbReference type="OrthoDB" id="3450712at2759"/>
<keyword evidence="2" id="KW-1185">Reference proteome</keyword>
<accession>A0A8J8WD06</accession>
<gene>
    <name evidence="1" type="ORF">PECM_003170</name>
</gene>
<evidence type="ECO:0000313" key="1">
    <source>
        <dbReference type="EMBL" id="KAF7712262.1"/>
    </source>
</evidence>
<sequence length="239" mass="27985">MQSESEDLEWGSPSIVVWTELQVPIGLESDQQRWIGYFEPLVHAIGHYETAWARLRVNKDRVILGTWWQGGSPAYRAFQNSPSAQLFRETLADDGITFLTSYETTFRGGHWFDLVPRYFVTIFWVYFKAPVTEAQKREVGNGDGIRPPAILRPRPNELLSPKPPVQLWALHNEYLHGEEVHSLLWPHFWRDEEASLFRHVKFWTGTGETYLETFHRFLRDTGAMEVKEDYCEFKKLVPI</sequence>
<proteinExistence type="predicted"/>
<name>A0A8J8WD06_9EURO</name>
<dbReference type="EMBL" id="WIWV01000198">
    <property type="protein sequence ID" value="KAF7712262.1"/>
    <property type="molecule type" value="Genomic_DNA"/>
</dbReference>
<evidence type="ECO:0000313" key="2">
    <source>
        <dbReference type="Proteomes" id="UP000631181"/>
    </source>
</evidence>
<organism evidence="1 2">
    <name type="scientific">Penicillium ucsense</name>
    <dbReference type="NCBI Taxonomy" id="2839758"/>
    <lineage>
        <taxon>Eukaryota</taxon>
        <taxon>Fungi</taxon>
        <taxon>Dikarya</taxon>
        <taxon>Ascomycota</taxon>
        <taxon>Pezizomycotina</taxon>
        <taxon>Eurotiomycetes</taxon>
        <taxon>Eurotiomycetidae</taxon>
        <taxon>Eurotiales</taxon>
        <taxon>Aspergillaceae</taxon>
        <taxon>Penicillium</taxon>
    </lineage>
</organism>
<dbReference type="AlphaFoldDB" id="A0A8J8WD06"/>
<comment type="caution">
    <text evidence="1">The sequence shown here is derived from an EMBL/GenBank/DDBJ whole genome shotgun (WGS) entry which is preliminary data.</text>
</comment>
<protein>
    <submittedName>
        <fullName evidence="1">Uncharacterized protein</fullName>
    </submittedName>
</protein>
<dbReference type="Proteomes" id="UP000631181">
    <property type="component" value="Unassembled WGS sequence"/>
</dbReference>
<reference evidence="1" key="1">
    <citation type="journal article" date="2020" name="Front. Microbiol.">
        <title>Gene regulatory networks of Penicillium echinulatum 2HH and Penicillium oxalicum 114-2 inferred by a computational biology approach.</title>
        <authorList>
            <person name="Lenz A.R."/>
            <person name="Galan-Vasquez E."/>
            <person name="Balbinot E."/>
            <person name="De Abreu F.P."/>
            <person name="De Oliveira N.S."/>
            <person name="Da Rosa L.O."/>
            <person name="De Avila E Silva S."/>
            <person name="Camassola M."/>
            <person name="Dillon A.J.P."/>
            <person name="Perez-Rueda E."/>
        </authorList>
    </citation>
    <scope>NUCLEOTIDE SEQUENCE</scope>
    <source>
        <strain evidence="1">S1M29</strain>
    </source>
</reference>